<proteinExistence type="predicted"/>
<dbReference type="InterPro" id="IPR011033">
    <property type="entry name" value="PRC_barrel-like_sf"/>
</dbReference>
<dbReference type="Gene3D" id="3.90.50.10">
    <property type="entry name" value="Photosynthetic Reaction Center, subunit H, domain 2"/>
    <property type="match status" value="2"/>
</dbReference>
<keyword evidence="4" id="KW-1185">Reference proteome</keyword>
<evidence type="ECO:0000313" key="3">
    <source>
        <dbReference type="EMBL" id="MCK1789136.1"/>
    </source>
</evidence>
<feature type="domain" description="PRC-barrel" evidence="2">
    <location>
        <begin position="3"/>
        <end position="72"/>
    </location>
</feature>
<gene>
    <name evidence="3" type="ORF">L9059_02865</name>
</gene>
<comment type="caution">
    <text evidence="3">The sequence shown here is derived from an EMBL/GenBank/DDBJ whole genome shotgun (WGS) entry which is preliminary data.</text>
</comment>
<dbReference type="SUPFAM" id="SSF50346">
    <property type="entry name" value="PRC-barrel domain"/>
    <property type="match status" value="2"/>
</dbReference>
<dbReference type="RefSeq" id="WP_247287239.1">
    <property type="nucleotide sequence ID" value="NZ_JAKNRW010000002.1"/>
</dbReference>
<protein>
    <submittedName>
        <fullName evidence="3">PRC-barrel domain-containing protein</fullName>
    </submittedName>
</protein>
<dbReference type="Pfam" id="PF05239">
    <property type="entry name" value="PRC"/>
    <property type="match status" value="1"/>
</dbReference>
<dbReference type="Proteomes" id="UP001299876">
    <property type="component" value="Unassembled WGS sequence"/>
</dbReference>
<dbReference type="InterPro" id="IPR027275">
    <property type="entry name" value="PRC-brl_dom"/>
</dbReference>
<feature type="region of interest" description="Disordered" evidence="1">
    <location>
        <begin position="124"/>
        <end position="144"/>
    </location>
</feature>
<feature type="compositionally biased region" description="Basic and acidic residues" evidence="1">
    <location>
        <begin position="126"/>
        <end position="144"/>
    </location>
</feature>
<reference evidence="3 4" key="1">
    <citation type="submission" date="2022-02" db="EMBL/GenBank/DDBJ databases">
        <title>Comparative genomics of the first Antarctic Pseudomonas spp. capable of biotransforming 2,4,6-Trinitrotoluene.</title>
        <authorList>
            <person name="Cabrera M.A."/>
            <person name="Marquez S.L."/>
            <person name="Perez-Donoso J.M."/>
        </authorList>
    </citation>
    <scope>NUCLEOTIDE SEQUENCE [LARGE SCALE GENOMIC DNA]</scope>
    <source>
        <strain evidence="3 4">TNT19</strain>
    </source>
</reference>
<accession>A0ABT0ETQ3</accession>
<sequence length="264" mass="30277">MQDLKDYTIAATDGDIGEVKDFYFDNEAWVIRYLIVETGAWLASRKVLITPLSIQDADWTQRRLHVALTKEQVKNSPSIDVDKPVSRQHEMQYLGYYGYPYYWGSAGMWNAGMYPGGFGLPGGPAQDEHAREQNAKAERARHEDDDPHLRSCKAIIGYHIKATDGEIGHVDSLLINEQTWAIQYLVVNTSNWWLGHKVLIAPEWIDDIRWLDKSVSVDLECASIKASPPYESSEQLNREQESNLHKHYGRTGYWLVETVIEHKK</sequence>
<evidence type="ECO:0000256" key="1">
    <source>
        <dbReference type="SAM" id="MobiDB-lite"/>
    </source>
</evidence>
<evidence type="ECO:0000313" key="4">
    <source>
        <dbReference type="Proteomes" id="UP001299876"/>
    </source>
</evidence>
<organism evidence="3 4">
    <name type="scientific">Pseudomonas violetae</name>
    <dbReference type="NCBI Taxonomy" id="2915813"/>
    <lineage>
        <taxon>Bacteria</taxon>
        <taxon>Pseudomonadati</taxon>
        <taxon>Pseudomonadota</taxon>
        <taxon>Gammaproteobacteria</taxon>
        <taxon>Pseudomonadales</taxon>
        <taxon>Pseudomonadaceae</taxon>
        <taxon>Pseudomonas</taxon>
    </lineage>
</organism>
<name>A0ABT0ETQ3_9PSED</name>
<dbReference type="EMBL" id="JAKNRW010000002">
    <property type="protein sequence ID" value="MCK1789136.1"/>
    <property type="molecule type" value="Genomic_DNA"/>
</dbReference>
<dbReference type="InterPro" id="IPR014747">
    <property type="entry name" value="Bac_photo_RC_H_C"/>
</dbReference>
<evidence type="ECO:0000259" key="2">
    <source>
        <dbReference type="Pfam" id="PF05239"/>
    </source>
</evidence>